<accession>A0A645CA13</accession>
<dbReference type="SUPFAM" id="SSF56436">
    <property type="entry name" value="C-type lectin-like"/>
    <property type="match status" value="1"/>
</dbReference>
<dbReference type="CDD" id="cd02440">
    <property type="entry name" value="AdoMet_MTases"/>
    <property type="match status" value="1"/>
</dbReference>
<sequence>MEDGGYEAEKYWTEEGWSWRNFKQAEMPLFWRKDENGYRLRLVAEEVLMPWNWPVEVNYLEAKAFCNWKSEKTGQAYRLPTEAEWYRLHQVSGLKDVMGWETTPGNINLEYGTSPCPVDKFQQGDFYDVLGNVWQWTETPITGFPGFKVHPLYDDFSTPTFDGKHNLIKGGSWISTGNEATLHSRYAFRRHFYQHAGFRYVQSDAPLNIQSADYETDEEVTLSCENNWGDAYSQETNFSKRLAEIVVDVAKGKTESRVLDLNADTGRLAFELAQYFNDVTALDFTARMIRIPIQLQEQGYMRYTMKDEGELVHFRDVVLSDFGLEKGKGSLLFMQADAMNLKPNYTGYDIIVMPNLLEELSDPGLFLSHIHERVNDGGYLVIVSSYNWDLLRTQREKWLGGFKKDGEPVTTLDGLKAILGNHFGMEREPFDMELTVRKTSRITENRVLETTVWKRRKRKDNR</sequence>
<dbReference type="InterPro" id="IPR029063">
    <property type="entry name" value="SAM-dependent_MTases_sf"/>
</dbReference>
<dbReference type="NCBIfam" id="TIGR04345">
    <property type="entry name" value="ovoA_Cterm"/>
    <property type="match status" value="1"/>
</dbReference>
<dbReference type="Gene3D" id="3.40.50.150">
    <property type="entry name" value="Vaccinia Virus protein VP39"/>
    <property type="match status" value="1"/>
</dbReference>
<dbReference type="PANTHER" id="PTHR23150:SF26">
    <property type="entry name" value="GENERIC METHYLTRANSFERASE"/>
    <property type="match status" value="1"/>
</dbReference>
<dbReference type="EC" id="1.14.99.-" evidence="2"/>
<gene>
    <name evidence="2" type="primary">egtB_19</name>
    <name evidence="2" type="ORF">SDC9_120747</name>
</gene>
<evidence type="ECO:0000259" key="1">
    <source>
        <dbReference type="Pfam" id="PF03781"/>
    </source>
</evidence>
<dbReference type="InterPro" id="IPR042095">
    <property type="entry name" value="SUMF_sf"/>
</dbReference>
<protein>
    <submittedName>
        <fullName evidence="2">Hercynine oxygenase</fullName>
        <ecNumber evidence="2">1.14.99.-</ecNumber>
    </submittedName>
</protein>
<dbReference type="AlphaFoldDB" id="A0A645CA13"/>
<dbReference type="GO" id="GO:0120147">
    <property type="term" value="F:formylglycine-generating oxidase activity"/>
    <property type="evidence" value="ECO:0007669"/>
    <property type="project" value="TreeGrafter"/>
</dbReference>
<dbReference type="Pfam" id="PF03781">
    <property type="entry name" value="FGE-sulfatase"/>
    <property type="match status" value="1"/>
</dbReference>
<dbReference type="InterPro" id="IPR016187">
    <property type="entry name" value="CTDL_fold"/>
</dbReference>
<dbReference type="InterPro" id="IPR027625">
    <property type="entry name" value="OvoA_Cterm"/>
</dbReference>
<name>A0A645CA13_9ZZZZ</name>
<dbReference type="PANTHER" id="PTHR23150">
    <property type="entry name" value="SULFATASE MODIFYING FACTOR 1, 2"/>
    <property type="match status" value="1"/>
</dbReference>
<dbReference type="Pfam" id="PF13489">
    <property type="entry name" value="Methyltransf_23"/>
    <property type="match status" value="1"/>
</dbReference>
<dbReference type="EMBL" id="VSSQ01025554">
    <property type="protein sequence ID" value="MPM73765.1"/>
    <property type="molecule type" value="Genomic_DNA"/>
</dbReference>
<keyword evidence="2" id="KW-0560">Oxidoreductase</keyword>
<dbReference type="InterPro" id="IPR051043">
    <property type="entry name" value="Sulfatase_Mod_Factor_Kinase"/>
</dbReference>
<proteinExistence type="predicted"/>
<evidence type="ECO:0000313" key="2">
    <source>
        <dbReference type="EMBL" id="MPM73765.1"/>
    </source>
</evidence>
<dbReference type="InterPro" id="IPR005532">
    <property type="entry name" value="SUMF_dom"/>
</dbReference>
<dbReference type="FunFam" id="3.90.1580.10:FF:000006">
    <property type="entry name" value="Generic methyltransferase, putative"/>
    <property type="match status" value="1"/>
</dbReference>
<dbReference type="SUPFAM" id="SSF53335">
    <property type="entry name" value="S-adenosyl-L-methionine-dependent methyltransferases"/>
    <property type="match status" value="1"/>
</dbReference>
<comment type="caution">
    <text evidence="2">The sequence shown here is derived from an EMBL/GenBank/DDBJ whole genome shotgun (WGS) entry which is preliminary data.</text>
</comment>
<organism evidence="2">
    <name type="scientific">bioreactor metagenome</name>
    <dbReference type="NCBI Taxonomy" id="1076179"/>
    <lineage>
        <taxon>unclassified sequences</taxon>
        <taxon>metagenomes</taxon>
        <taxon>ecological metagenomes</taxon>
    </lineage>
</organism>
<feature type="domain" description="Sulfatase-modifying factor enzyme-like" evidence="1">
    <location>
        <begin position="45"/>
        <end position="201"/>
    </location>
</feature>
<dbReference type="Gene3D" id="3.90.1580.10">
    <property type="entry name" value="paralog of FGE (formylglycine-generating enzyme)"/>
    <property type="match status" value="1"/>
</dbReference>
<reference evidence="2" key="1">
    <citation type="submission" date="2019-08" db="EMBL/GenBank/DDBJ databases">
        <authorList>
            <person name="Kucharzyk K."/>
            <person name="Murdoch R.W."/>
            <person name="Higgins S."/>
            <person name="Loffler F."/>
        </authorList>
    </citation>
    <scope>NUCLEOTIDE SEQUENCE</scope>
</reference>